<dbReference type="AlphaFoldDB" id="A0A420XLD4"/>
<dbReference type="InterPro" id="IPR036513">
    <property type="entry name" value="STAS_dom_sf"/>
</dbReference>
<dbReference type="Proteomes" id="UP000281955">
    <property type="component" value="Unassembled WGS sequence"/>
</dbReference>
<dbReference type="CDD" id="cd07043">
    <property type="entry name" value="STAS_anti-anti-sigma_factors"/>
    <property type="match status" value="1"/>
</dbReference>
<reference evidence="2 3" key="1">
    <citation type="submission" date="2018-10" db="EMBL/GenBank/DDBJ databases">
        <title>Genomic Encyclopedia of Archaeal and Bacterial Type Strains, Phase II (KMG-II): from individual species to whole genera.</title>
        <authorList>
            <person name="Goeker M."/>
        </authorList>
    </citation>
    <scope>NUCLEOTIDE SEQUENCE [LARGE SCALE GENOMIC DNA]</scope>
    <source>
        <strain evidence="2 3">RP-AC37</strain>
    </source>
</reference>
<dbReference type="InterPro" id="IPR002645">
    <property type="entry name" value="STAS_dom"/>
</dbReference>
<dbReference type="EMBL" id="RBWV01000014">
    <property type="protein sequence ID" value="RKS71344.1"/>
    <property type="molecule type" value="Genomic_DNA"/>
</dbReference>
<dbReference type="SUPFAM" id="SSF52091">
    <property type="entry name" value="SpoIIaa-like"/>
    <property type="match status" value="1"/>
</dbReference>
<sequence>MAWTTLCDLALPDDDLVELSRFVVPASRRDRSLVLDDAQDVSAARLSETAEALPLWVDDRPADLDVSVEDGDEKVTVHVRGELDLATSGLLDAVLSDCLRGRRGRRTDVLAVDTSGVGFVDASGVSPLLHARAVLNRRGGELRLEAPSTAVRRLLVLLGLEELLPPVAPA</sequence>
<evidence type="ECO:0000313" key="3">
    <source>
        <dbReference type="Proteomes" id="UP000281955"/>
    </source>
</evidence>
<dbReference type="GO" id="GO:0043856">
    <property type="term" value="F:anti-sigma factor antagonist activity"/>
    <property type="evidence" value="ECO:0007669"/>
    <property type="project" value="TreeGrafter"/>
</dbReference>
<dbReference type="PANTHER" id="PTHR33495:SF2">
    <property type="entry name" value="ANTI-SIGMA FACTOR ANTAGONIST TM_1081-RELATED"/>
    <property type="match status" value="1"/>
</dbReference>
<dbReference type="PANTHER" id="PTHR33495">
    <property type="entry name" value="ANTI-SIGMA FACTOR ANTAGONIST TM_1081-RELATED-RELATED"/>
    <property type="match status" value="1"/>
</dbReference>
<dbReference type="PROSITE" id="PS50801">
    <property type="entry name" value="STAS"/>
    <property type="match status" value="1"/>
</dbReference>
<dbReference type="Gene3D" id="3.30.750.24">
    <property type="entry name" value="STAS domain"/>
    <property type="match status" value="1"/>
</dbReference>
<proteinExistence type="predicted"/>
<organism evidence="2 3">
    <name type="scientific">Motilibacter peucedani</name>
    <dbReference type="NCBI Taxonomy" id="598650"/>
    <lineage>
        <taxon>Bacteria</taxon>
        <taxon>Bacillati</taxon>
        <taxon>Actinomycetota</taxon>
        <taxon>Actinomycetes</taxon>
        <taxon>Motilibacterales</taxon>
        <taxon>Motilibacteraceae</taxon>
        <taxon>Motilibacter</taxon>
    </lineage>
</organism>
<evidence type="ECO:0000313" key="2">
    <source>
        <dbReference type="EMBL" id="RKS71344.1"/>
    </source>
</evidence>
<comment type="caution">
    <text evidence="2">The sequence shown here is derived from an EMBL/GenBank/DDBJ whole genome shotgun (WGS) entry which is preliminary data.</text>
</comment>
<dbReference type="InParanoid" id="A0A420XLD4"/>
<feature type="domain" description="STAS" evidence="1">
    <location>
        <begin position="64"/>
        <end position="170"/>
    </location>
</feature>
<dbReference type="Pfam" id="PF01740">
    <property type="entry name" value="STAS"/>
    <property type="match status" value="1"/>
</dbReference>
<keyword evidence="3" id="KW-1185">Reference proteome</keyword>
<gene>
    <name evidence="2" type="ORF">CLV35_3140</name>
</gene>
<evidence type="ECO:0000259" key="1">
    <source>
        <dbReference type="PROSITE" id="PS50801"/>
    </source>
</evidence>
<accession>A0A420XLD4</accession>
<dbReference type="RefSeq" id="WP_183062023.1">
    <property type="nucleotide sequence ID" value="NZ_RBWV01000014.1"/>
</dbReference>
<name>A0A420XLD4_9ACTN</name>
<protein>
    <submittedName>
        <fullName evidence="2">Anti-anti-sigma factor</fullName>
    </submittedName>
</protein>